<keyword evidence="2 9" id="KW-0812">Transmembrane</keyword>
<protein>
    <recommendedName>
        <fullName evidence="11">G-protein coupled receptors family 1 profile domain-containing protein</fullName>
    </recommendedName>
</protein>
<dbReference type="GO" id="GO:0007200">
    <property type="term" value="P:phospholipase C-activating G protein-coupled receptor signaling pathway"/>
    <property type="evidence" value="ECO:0007669"/>
    <property type="project" value="TreeGrafter"/>
</dbReference>
<evidence type="ECO:0000256" key="9">
    <source>
        <dbReference type="RuleBase" id="RU000688"/>
    </source>
</evidence>
<evidence type="ECO:0000256" key="3">
    <source>
        <dbReference type="ARBA" id="ARBA00022989"/>
    </source>
</evidence>
<comment type="subcellular location">
    <subcellularLocation>
        <location evidence="1">Membrane</location>
        <topology evidence="1">Multi-pass membrane protein</topology>
    </subcellularLocation>
</comment>
<dbReference type="PANTHER" id="PTHR24225">
    <property type="entry name" value="CHEMOTACTIC RECEPTOR"/>
    <property type="match status" value="1"/>
</dbReference>
<evidence type="ECO:0000256" key="10">
    <source>
        <dbReference type="SAM" id="Phobius"/>
    </source>
</evidence>
<evidence type="ECO:0000313" key="12">
    <source>
        <dbReference type="EMBL" id="KAG9345610.1"/>
    </source>
</evidence>
<feature type="domain" description="G-protein coupled receptors family 1 profile" evidence="11">
    <location>
        <begin position="148"/>
        <end position="425"/>
    </location>
</feature>
<dbReference type="PROSITE" id="PS00237">
    <property type="entry name" value="G_PROTEIN_RECEP_F1_1"/>
    <property type="match status" value="1"/>
</dbReference>
<dbReference type="GO" id="GO:0004875">
    <property type="term" value="F:complement receptor activity"/>
    <property type="evidence" value="ECO:0007669"/>
    <property type="project" value="TreeGrafter"/>
</dbReference>
<evidence type="ECO:0000313" key="13">
    <source>
        <dbReference type="Proteomes" id="UP000824540"/>
    </source>
</evidence>
<evidence type="ECO:0000256" key="6">
    <source>
        <dbReference type="ARBA" id="ARBA00023170"/>
    </source>
</evidence>
<feature type="non-terminal residue" evidence="12">
    <location>
        <position position="1"/>
    </location>
</feature>
<dbReference type="SUPFAM" id="SSF81321">
    <property type="entry name" value="Family A G protein-coupled receptor-like"/>
    <property type="match status" value="1"/>
</dbReference>
<comment type="similarity">
    <text evidence="8">Belongs to the chemokine-like receptor (CMKLR) family.</text>
</comment>
<sequence>MAAICPFSLASGRATTELWSSSAVCAQHRHTEDMMWSAMSLGHRVGIGVEYEMTYCLKRNPAGRTKKGKLFTNHYIKDKCIHITCSSASSLSPFLLAMCHLLANYTINSSFCSSLRNMMSSQSLNADRGVNLAVVSVHGIFSAVGIAENALVLWVVGFRVRWTVSAVWVLNLALSDFLATLTLPLFTFYLYSSHTWELGQPLCVVQSTIFFLNMFVSAFLLAAISLDRCLLVLRPIWSKQNRSVSTAWLVCGLGWMWAMLNALPYAVFRRVTIKPDCRKLCYHNFALYPSPSGLEWDCWLRQGATALSKFLLAFLVPLGIIALSYTCLDLRLRQRNRRRQKSPAALPAHFPRCSTPGPASLSPRFSRMLVAAILVFIVCWSPYHAVCLLEMAVQDRQEGMKAVEVGLPAATTMSFMSAVLNPILYTFSCPQFCVKIRESLAALMEGLIEEGGEEACIRGGQLFRGPGRDYYQCPAKISDGKKREEEKNSRRERINMS</sequence>
<evidence type="ECO:0000256" key="5">
    <source>
        <dbReference type="ARBA" id="ARBA00023136"/>
    </source>
</evidence>
<dbReference type="GO" id="GO:0005886">
    <property type="term" value="C:plasma membrane"/>
    <property type="evidence" value="ECO:0007669"/>
    <property type="project" value="TreeGrafter"/>
</dbReference>
<dbReference type="InterPro" id="IPR017452">
    <property type="entry name" value="GPCR_Rhodpsn_7TM"/>
</dbReference>
<dbReference type="GO" id="GO:0004930">
    <property type="term" value="F:G protein-coupled receptor activity"/>
    <property type="evidence" value="ECO:0007669"/>
    <property type="project" value="UniProtKB-KW"/>
</dbReference>
<dbReference type="PANTHER" id="PTHR24225:SF50">
    <property type="entry name" value="PROSTAGLANDIN D2 RECEPTOR 2-LIKE"/>
    <property type="match status" value="1"/>
</dbReference>
<keyword evidence="13" id="KW-1185">Reference proteome</keyword>
<dbReference type="PROSITE" id="PS50262">
    <property type="entry name" value="G_PROTEIN_RECEP_F1_2"/>
    <property type="match status" value="1"/>
</dbReference>
<feature type="transmembrane region" description="Helical" evidence="10">
    <location>
        <begin position="369"/>
        <end position="393"/>
    </location>
</feature>
<feature type="transmembrane region" description="Helical" evidence="10">
    <location>
        <begin position="247"/>
        <end position="268"/>
    </location>
</feature>
<evidence type="ECO:0000256" key="7">
    <source>
        <dbReference type="ARBA" id="ARBA00023224"/>
    </source>
</evidence>
<evidence type="ECO:0000259" key="11">
    <source>
        <dbReference type="PROSITE" id="PS50262"/>
    </source>
</evidence>
<organism evidence="12 13">
    <name type="scientific">Albula glossodonta</name>
    <name type="common">roundjaw bonefish</name>
    <dbReference type="NCBI Taxonomy" id="121402"/>
    <lineage>
        <taxon>Eukaryota</taxon>
        <taxon>Metazoa</taxon>
        <taxon>Chordata</taxon>
        <taxon>Craniata</taxon>
        <taxon>Vertebrata</taxon>
        <taxon>Euteleostomi</taxon>
        <taxon>Actinopterygii</taxon>
        <taxon>Neopterygii</taxon>
        <taxon>Teleostei</taxon>
        <taxon>Albuliformes</taxon>
        <taxon>Albulidae</taxon>
        <taxon>Albula</taxon>
    </lineage>
</organism>
<dbReference type="InterPro" id="IPR000826">
    <property type="entry name" value="Formyl_rcpt-rel"/>
</dbReference>
<keyword evidence="6 9" id="KW-0675">Receptor</keyword>
<keyword evidence="5 10" id="KW-0472">Membrane</keyword>
<dbReference type="InterPro" id="IPR000276">
    <property type="entry name" value="GPCR_Rhodpsn"/>
</dbReference>
<feature type="transmembrane region" description="Helical" evidence="10">
    <location>
        <begin position="168"/>
        <end position="192"/>
    </location>
</feature>
<gene>
    <name evidence="12" type="ORF">JZ751_008754</name>
</gene>
<dbReference type="Proteomes" id="UP000824540">
    <property type="component" value="Unassembled WGS sequence"/>
</dbReference>
<dbReference type="PRINTS" id="PR00526">
    <property type="entry name" value="FMETLEUPHER"/>
</dbReference>
<comment type="similarity">
    <text evidence="9">Belongs to the G-protein coupled receptor 1 family.</text>
</comment>
<feature type="transmembrane region" description="Helical" evidence="10">
    <location>
        <begin position="405"/>
        <end position="427"/>
    </location>
</feature>
<evidence type="ECO:0000256" key="2">
    <source>
        <dbReference type="ARBA" id="ARBA00022692"/>
    </source>
</evidence>
<dbReference type="EMBL" id="JAFBMS010000017">
    <property type="protein sequence ID" value="KAG9345610.1"/>
    <property type="molecule type" value="Genomic_DNA"/>
</dbReference>
<evidence type="ECO:0000256" key="4">
    <source>
        <dbReference type="ARBA" id="ARBA00023040"/>
    </source>
</evidence>
<feature type="transmembrane region" description="Helical" evidence="10">
    <location>
        <begin position="132"/>
        <end position="156"/>
    </location>
</feature>
<accession>A0A8T2P1M1</accession>
<reference evidence="12" key="1">
    <citation type="thesis" date="2021" institute="BYU ScholarsArchive" country="Provo, UT, USA">
        <title>Applications of and Algorithms for Genome Assembly and Genomic Analyses with an Emphasis on Marine Teleosts.</title>
        <authorList>
            <person name="Pickett B.D."/>
        </authorList>
    </citation>
    <scope>NUCLEOTIDE SEQUENCE</scope>
    <source>
        <strain evidence="12">HI-2016</strain>
    </source>
</reference>
<keyword evidence="7 9" id="KW-0807">Transducer</keyword>
<dbReference type="AlphaFoldDB" id="A0A8T2P1M1"/>
<dbReference type="PRINTS" id="PR00237">
    <property type="entry name" value="GPCRRHODOPSN"/>
</dbReference>
<dbReference type="OrthoDB" id="10008828at2759"/>
<dbReference type="Pfam" id="PF00001">
    <property type="entry name" value="7tm_1"/>
    <property type="match status" value="1"/>
</dbReference>
<feature type="transmembrane region" description="Helical" evidence="10">
    <location>
        <begin position="204"/>
        <end position="226"/>
    </location>
</feature>
<feature type="transmembrane region" description="Helical" evidence="10">
    <location>
        <begin position="310"/>
        <end position="332"/>
    </location>
</feature>
<proteinExistence type="inferred from homology"/>
<keyword evidence="4 9" id="KW-0297">G-protein coupled receptor</keyword>
<dbReference type="GO" id="GO:0006954">
    <property type="term" value="P:inflammatory response"/>
    <property type="evidence" value="ECO:0007669"/>
    <property type="project" value="TreeGrafter"/>
</dbReference>
<dbReference type="GO" id="GO:0007204">
    <property type="term" value="P:positive regulation of cytosolic calcium ion concentration"/>
    <property type="evidence" value="ECO:0007669"/>
    <property type="project" value="TreeGrafter"/>
</dbReference>
<keyword evidence="3 10" id="KW-1133">Transmembrane helix</keyword>
<comment type="caution">
    <text evidence="12">The sequence shown here is derived from an EMBL/GenBank/DDBJ whole genome shotgun (WGS) entry which is preliminary data.</text>
</comment>
<evidence type="ECO:0000256" key="8">
    <source>
        <dbReference type="ARBA" id="ARBA00025736"/>
    </source>
</evidence>
<name>A0A8T2P1M1_9TELE</name>
<dbReference type="Gene3D" id="1.20.1070.10">
    <property type="entry name" value="Rhodopsin 7-helix transmembrane proteins"/>
    <property type="match status" value="1"/>
</dbReference>
<evidence type="ECO:0000256" key="1">
    <source>
        <dbReference type="ARBA" id="ARBA00004141"/>
    </source>
</evidence>